<dbReference type="AlphaFoldDB" id="A0ABD2WQX4"/>
<name>A0ABD2WQX4_9HYME</name>
<reference evidence="1 2" key="1">
    <citation type="journal article" date="2024" name="bioRxiv">
        <title>A reference genome for Trichogramma kaykai: A tiny desert-dwelling parasitoid wasp with competing sex-ratio distorters.</title>
        <authorList>
            <person name="Culotta J."/>
            <person name="Lindsey A.R."/>
        </authorList>
    </citation>
    <scope>NUCLEOTIDE SEQUENCE [LARGE SCALE GENOMIC DNA]</scope>
    <source>
        <strain evidence="1 2">KSX58</strain>
    </source>
</reference>
<dbReference type="Proteomes" id="UP001627154">
    <property type="component" value="Unassembled WGS sequence"/>
</dbReference>
<proteinExistence type="predicted"/>
<dbReference type="EMBL" id="JBJJXI010000084">
    <property type="protein sequence ID" value="KAL3395267.1"/>
    <property type="molecule type" value="Genomic_DNA"/>
</dbReference>
<keyword evidence="2" id="KW-1185">Reference proteome</keyword>
<gene>
    <name evidence="1" type="ORF">TKK_010646</name>
</gene>
<protein>
    <submittedName>
        <fullName evidence="1">Uncharacterized protein</fullName>
    </submittedName>
</protein>
<sequence length="125" mass="14316">MVDRIIALSQEEVHQGLDELDARADGDVKITRNRLLRTQLRLQGFGPASWEPAVDGEDEYNINSEISNLSKMLSNLNKLKTIRDKVICQMEHGGANIIDEIQPIIRNWEGPYPDLGKLFRRKEMD</sequence>
<comment type="caution">
    <text evidence="1">The sequence shown here is derived from an EMBL/GenBank/DDBJ whole genome shotgun (WGS) entry which is preliminary data.</text>
</comment>
<evidence type="ECO:0000313" key="1">
    <source>
        <dbReference type="EMBL" id="KAL3395267.1"/>
    </source>
</evidence>
<evidence type="ECO:0000313" key="2">
    <source>
        <dbReference type="Proteomes" id="UP001627154"/>
    </source>
</evidence>
<accession>A0ABD2WQX4</accession>
<organism evidence="1 2">
    <name type="scientific">Trichogramma kaykai</name>
    <dbReference type="NCBI Taxonomy" id="54128"/>
    <lineage>
        <taxon>Eukaryota</taxon>
        <taxon>Metazoa</taxon>
        <taxon>Ecdysozoa</taxon>
        <taxon>Arthropoda</taxon>
        <taxon>Hexapoda</taxon>
        <taxon>Insecta</taxon>
        <taxon>Pterygota</taxon>
        <taxon>Neoptera</taxon>
        <taxon>Endopterygota</taxon>
        <taxon>Hymenoptera</taxon>
        <taxon>Apocrita</taxon>
        <taxon>Proctotrupomorpha</taxon>
        <taxon>Chalcidoidea</taxon>
        <taxon>Trichogrammatidae</taxon>
        <taxon>Trichogramma</taxon>
    </lineage>
</organism>